<comment type="caution">
    <text evidence="3">The sequence shown here is derived from an EMBL/GenBank/DDBJ whole genome shotgun (WGS) entry which is preliminary data.</text>
</comment>
<reference evidence="4" key="1">
    <citation type="journal article" date="2019" name="Int. J. Syst. Evol. Microbiol.">
        <title>The Global Catalogue of Microorganisms (GCM) 10K type strain sequencing project: providing services to taxonomists for standard genome sequencing and annotation.</title>
        <authorList>
            <consortium name="The Broad Institute Genomics Platform"/>
            <consortium name="The Broad Institute Genome Sequencing Center for Infectious Disease"/>
            <person name="Wu L."/>
            <person name="Ma J."/>
        </authorList>
    </citation>
    <scope>NUCLEOTIDE SEQUENCE [LARGE SCALE GENOMIC DNA]</scope>
    <source>
        <strain evidence="4">JCM 16603</strain>
    </source>
</reference>
<evidence type="ECO:0000313" key="3">
    <source>
        <dbReference type="EMBL" id="GAA4005747.1"/>
    </source>
</evidence>
<dbReference type="InterPro" id="IPR051804">
    <property type="entry name" value="Carb_Metab_Reg_Kinase/Isom"/>
</dbReference>
<organism evidence="3 4">
    <name type="scientific">Sphingomonas humi</name>
    <dbReference type="NCBI Taxonomy" id="335630"/>
    <lineage>
        <taxon>Bacteria</taxon>
        <taxon>Pseudomonadati</taxon>
        <taxon>Pseudomonadota</taxon>
        <taxon>Alphaproteobacteria</taxon>
        <taxon>Sphingomonadales</taxon>
        <taxon>Sphingomonadaceae</taxon>
        <taxon>Sphingomonas</taxon>
    </lineage>
</organism>
<dbReference type="PANTHER" id="PTHR42742:SF3">
    <property type="entry name" value="FRUCTOKINASE"/>
    <property type="match status" value="1"/>
</dbReference>
<sequence>MAEKPWGQLGVPHLGDSHAGDRRIGEVSFEHPHGLSLPVLVKYLYTSERLSIQVHPDDQQARAFGHECGKDEMWIVLAAEPGATIGLGLKQSYEPDVVAAAIADGAIVDLVDWRPVRRGEVIYNRAGTIHAAGAGLVLLEVQQSIDLTYRLFDYGRPRELHLAEGLAVSRFEPHHDPRDCQLGKGESRVLADGPHFGAAWCAGGLPEGLPVNPDHWQLVVVSGTASIGGLSLSEGEAAYTQSLVGLTMARDAVVMLAWPAQKSMAEAA</sequence>
<keyword evidence="4" id="KW-1185">Reference proteome</keyword>
<dbReference type="Proteomes" id="UP001501310">
    <property type="component" value="Unassembled WGS sequence"/>
</dbReference>
<dbReference type="InterPro" id="IPR011051">
    <property type="entry name" value="RmlC_Cupin_sf"/>
</dbReference>
<proteinExistence type="predicted"/>
<dbReference type="SUPFAM" id="SSF51182">
    <property type="entry name" value="RmlC-like cupins"/>
    <property type="match status" value="1"/>
</dbReference>
<evidence type="ECO:0000313" key="4">
    <source>
        <dbReference type="Proteomes" id="UP001501310"/>
    </source>
</evidence>
<name>A0ABP7S2T7_9SPHN</name>
<dbReference type="CDD" id="cd07010">
    <property type="entry name" value="cupin_PMI_type_I_N_bac"/>
    <property type="match status" value="1"/>
</dbReference>
<keyword evidence="3" id="KW-0413">Isomerase</keyword>
<dbReference type="EMBL" id="BAAAZD010000002">
    <property type="protein sequence ID" value="GAA4005747.1"/>
    <property type="molecule type" value="Genomic_DNA"/>
</dbReference>
<keyword evidence="1" id="KW-0479">Metal-binding</keyword>
<keyword evidence="2" id="KW-0862">Zinc</keyword>
<dbReference type="GO" id="GO:0016853">
    <property type="term" value="F:isomerase activity"/>
    <property type="evidence" value="ECO:0007669"/>
    <property type="project" value="UniProtKB-KW"/>
</dbReference>
<dbReference type="Gene3D" id="2.60.120.10">
    <property type="entry name" value="Jelly Rolls"/>
    <property type="match status" value="1"/>
</dbReference>
<protein>
    <submittedName>
        <fullName evidence="3">Class I mannose-6-phosphate isomerase</fullName>
    </submittedName>
</protein>
<evidence type="ECO:0000256" key="2">
    <source>
        <dbReference type="ARBA" id="ARBA00022833"/>
    </source>
</evidence>
<gene>
    <name evidence="3" type="ORF">GCM10022211_17610</name>
</gene>
<dbReference type="InterPro" id="IPR014710">
    <property type="entry name" value="RmlC-like_jellyroll"/>
</dbReference>
<evidence type="ECO:0000256" key="1">
    <source>
        <dbReference type="ARBA" id="ARBA00022723"/>
    </source>
</evidence>
<accession>A0ABP7S2T7</accession>
<dbReference type="PANTHER" id="PTHR42742">
    <property type="entry name" value="TRANSCRIPTIONAL REPRESSOR MPRA"/>
    <property type="match status" value="1"/>
</dbReference>